<feature type="compositionally biased region" description="Low complexity" evidence="7">
    <location>
        <begin position="482"/>
        <end position="500"/>
    </location>
</feature>
<sequence>MDLWNPSAGIRNMKMQPNQTVATPMQADQWVQDERELKRQKRKQSNRESATRSRLRKQDRVCISIDVVLCCISLFWKLLHTDPREACLPASAVQRRGSVAFHGIPNSIHGCSCFDLFLVLLVILFRTFDPKVDSPSTNKVVENDQNLDVEGVNDESHFYDSVDWLMRDEEIDASGNSDDQRTPIPPMPWIHVNSCKLDPQINDATAKITSSDDHRIKRKRRQYRPKVKNIRHATPIPPALPLPRAPSLAQAPAPVQGQKSIFQIMFTKPRKATHIPFVTTIVPPPPPPPSSRSLFPNFFTSRNKIKNIPSSKNSKLPLLPPTGPPTQPEPQRQRYDQHGSICSSSESSCLPPPLPPLNMPEMKDKYYGDFVRLGSYNSNTSSSPDLQPMGQPPTFIKDWMNMTDEAMDASGNSDDQRTPTPPPVPWIHVNYNKPDPQVCDDTNEKSSSDDQSYDTKRKRKSYRLRLRNKRRVTSSIRAVCHARAPAPTRAAPAQALAPAPASTPPPASIFKSMFKKQNKDKRTHLDTAAPTPPPPP</sequence>
<comment type="caution">
    <text evidence="9">The sequence shown here is derived from an EMBL/GenBank/DDBJ whole genome shotgun (WGS) entry which is preliminary data.</text>
</comment>
<protein>
    <submittedName>
        <fullName evidence="9">G-box-binding factor 1-like protein isoform X1</fullName>
    </submittedName>
</protein>
<feature type="region of interest" description="Disordered" evidence="7">
    <location>
        <begin position="32"/>
        <end position="51"/>
    </location>
</feature>
<feature type="region of interest" description="Disordered" evidence="7">
    <location>
        <begin position="406"/>
        <end position="536"/>
    </location>
</feature>
<dbReference type="CDD" id="cd14702">
    <property type="entry name" value="bZIP_plant_GBF1"/>
    <property type="match status" value="1"/>
</dbReference>
<evidence type="ECO:0000259" key="8">
    <source>
        <dbReference type="PROSITE" id="PS00036"/>
    </source>
</evidence>
<keyword evidence="3" id="KW-0805">Transcription regulation</keyword>
<evidence type="ECO:0000256" key="3">
    <source>
        <dbReference type="ARBA" id="ARBA00023015"/>
    </source>
</evidence>
<evidence type="ECO:0000256" key="1">
    <source>
        <dbReference type="ARBA" id="ARBA00004123"/>
    </source>
</evidence>
<accession>A0ABQ5FNV0</accession>
<evidence type="ECO:0000256" key="7">
    <source>
        <dbReference type="SAM" id="MobiDB-lite"/>
    </source>
</evidence>
<evidence type="ECO:0000256" key="6">
    <source>
        <dbReference type="ARBA" id="ARBA00023242"/>
    </source>
</evidence>
<evidence type="ECO:0000313" key="9">
    <source>
        <dbReference type="EMBL" id="GJT64824.1"/>
    </source>
</evidence>
<organism evidence="9 10">
    <name type="scientific">Tanacetum coccineum</name>
    <dbReference type="NCBI Taxonomy" id="301880"/>
    <lineage>
        <taxon>Eukaryota</taxon>
        <taxon>Viridiplantae</taxon>
        <taxon>Streptophyta</taxon>
        <taxon>Embryophyta</taxon>
        <taxon>Tracheophyta</taxon>
        <taxon>Spermatophyta</taxon>
        <taxon>Magnoliopsida</taxon>
        <taxon>eudicotyledons</taxon>
        <taxon>Gunneridae</taxon>
        <taxon>Pentapetalae</taxon>
        <taxon>asterids</taxon>
        <taxon>campanulids</taxon>
        <taxon>Asterales</taxon>
        <taxon>Asteraceae</taxon>
        <taxon>Asteroideae</taxon>
        <taxon>Anthemideae</taxon>
        <taxon>Anthemidinae</taxon>
        <taxon>Tanacetum</taxon>
    </lineage>
</organism>
<feature type="region of interest" description="Disordered" evidence="7">
    <location>
        <begin position="1"/>
        <end position="27"/>
    </location>
</feature>
<dbReference type="Proteomes" id="UP001151760">
    <property type="component" value="Unassembled WGS sequence"/>
</dbReference>
<dbReference type="Pfam" id="PF00170">
    <property type="entry name" value="bZIP_1"/>
    <property type="match status" value="1"/>
</dbReference>
<comment type="subcellular location">
    <subcellularLocation>
        <location evidence="1">Nucleus</location>
    </subcellularLocation>
</comment>
<dbReference type="EMBL" id="BQNB010017581">
    <property type="protein sequence ID" value="GJT64824.1"/>
    <property type="molecule type" value="Genomic_DNA"/>
</dbReference>
<proteinExistence type="inferred from homology"/>
<evidence type="ECO:0000256" key="2">
    <source>
        <dbReference type="ARBA" id="ARBA00007163"/>
    </source>
</evidence>
<feature type="compositionally biased region" description="Basic residues" evidence="7">
    <location>
        <begin position="513"/>
        <end position="522"/>
    </location>
</feature>
<dbReference type="InterPro" id="IPR045314">
    <property type="entry name" value="bZIP_plant_GBF1"/>
</dbReference>
<reference evidence="9" key="2">
    <citation type="submission" date="2022-01" db="EMBL/GenBank/DDBJ databases">
        <authorList>
            <person name="Yamashiro T."/>
            <person name="Shiraishi A."/>
            <person name="Satake H."/>
            <person name="Nakayama K."/>
        </authorList>
    </citation>
    <scope>NUCLEOTIDE SEQUENCE</scope>
</reference>
<comment type="similarity">
    <text evidence="2">Belongs to the bZIP family.</text>
</comment>
<feature type="compositionally biased region" description="Low complexity" evidence="7">
    <location>
        <begin position="306"/>
        <end position="317"/>
    </location>
</feature>
<keyword evidence="5" id="KW-0804">Transcription</keyword>
<evidence type="ECO:0000313" key="10">
    <source>
        <dbReference type="Proteomes" id="UP001151760"/>
    </source>
</evidence>
<keyword evidence="4" id="KW-0238">DNA-binding</keyword>
<name>A0ABQ5FNV0_9ASTR</name>
<reference evidence="9" key="1">
    <citation type="journal article" date="2022" name="Int. J. Mol. Sci.">
        <title>Draft Genome of Tanacetum Coccineum: Genomic Comparison of Closely Related Tanacetum-Family Plants.</title>
        <authorList>
            <person name="Yamashiro T."/>
            <person name="Shiraishi A."/>
            <person name="Nakayama K."/>
            <person name="Satake H."/>
        </authorList>
    </citation>
    <scope>NUCLEOTIDE SEQUENCE</scope>
</reference>
<feature type="compositionally biased region" description="Pro residues" evidence="7">
    <location>
        <begin position="318"/>
        <end position="328"/>
    </location>
</feature>
<keyword evidence="6" id="KW-0539">Nucleus</keyword>
<feature type="domain" description="BZIP" evidence="8">
    <location>
        <begin position="41"/>
        <end position="56"/>
    </location>
</feature>
<dbReference type="InterPro" id="IPR004827">
    <property type="entry name" value="bZIP"/>
</dbReference>
<evidence type="ECO:0000256" key="5">
    <source>
        <dbReference type="ARBA" id="ARBA00023163"/>
    </source>
</evidence>
<keyword evidence="10" id="KW-1185">Reference proteome</keyword>
<feature type="region of interest" description="Disordered" evidence="7">
    <location>
        <begin position="305"/>
        <end position="361"/>
    </location>
</feature>
<dbReference type="PANTHER" id="PTHR45967:SF20">
    <property type="entry name" value="G-BOX-BINDING FACTOR 1"/>
    <property type="match status" value="1"/>
</dbReference>
<dbReference type="PANTHER" id="PTHR45967">
    <property type="entry name" value="G-BOX-BINDING FACTOR 3-RELATED"/>
    <property type="match status" value="1"/>
</dbReference>
<dbReference type="InterPro" id="IPR044827">
    <property type="entry name" value="GBF-like"/>
</dbReference>
<gene>
    <name evidence="9" type="ORF">Tco_1016304</name>
</gene>
<dbReference type="PROSITE" id="PS00036">
    <property type="entry name" value="BZIP_BASIC"/>
    <property type="match status" value="1"/>
</dbReference>
<evidence type="ECO:0000256" key="4">
    <source>
        <dbReference type="ARBA" id="ARBA00023125"/>
    </source>
</evidence>
<feature type="compositionally biased region" description="Basic residues" evidence="7">
    <location>
        <begin position="456"/>
        <end position="472"/>
    </location>
</feature>